<evidence type="ECO:0000313" key="3">
    <source>
        <dbReference type="EMBL" id="SBW09227.1"/>
    </source>
</evidence>
<feature type="domain" description="DUF7168" evidence="2">
    <location>
        <begin position="65"/>
        <end position="162"/>
    </location>
</feature>
<evidence type="ECO:0000259" key="2">
    <source>
        <dbReference type="Pfam" id="PF23771"/>
    </source>
</evidence>
<feature type="domain" description="DUF2786" evidence="1">
    <location>
        <begin position="10"/>
        <end position="47"/>
    </location>
</feature>
<dbReference type="Pfam" id="PF10979">
    <property type="entry name" value="DUF2786"/>
    <property type="match status" value="1"/>
</dbReference>
<name>A0A212KC46_9PROT</name>
<evidence type="ECO:0000259" key="1">
    <source>
        <dbReference type="Pfam" id="PF10979"/>
    </source>
</evidence>
<dbReference type="InterPro" id="IPR024498">
    <property type="entry name" value="DUF2786"/>
</dbReference>
<dbReference type="AlphaFoldDB" id="A0A212KC46"/>
<dbReference type="InterPro" id="IPR055592">
    <property type="entry name" value="DUF7168"/>
</dbReference>
<proteinExistence type="predicted"/>
<protein>
    <submittedName>
        <fullName evidence="3">Uncharacterized protein</fullName>
    </submittedName>
</protein>
<reference evidence="3" key="1">
    <citation type="submission" date="2016-04" db="EMBL/GenBank/DDBJ databases">
        <authorList>
            <person name="Evans L.H."/>
            <person name="Alamgir A."/>
            <person name="Owens N."/>
            <person name="Weber N.D."/>
            <person name="Virtaneva K."/>
            <person name="Barbian K."/>
            <person name="Babar A."/>
            <person name="Rosenke K."/>
        </authorList>
    </citation>
    <scope>NUCLEOTIDE SEQUENCE</scope>
    <source>
        <strain evidence="3">86</strain>
    </source>
</reference>
<dbReference type="EMBL" id="FLUO01000001">
    <property type="protein sequence ID" value="SBW09227.1"/>
    <property type="molecule type" value="Genomic_DNA"/>
</dbReference>
<dbReference type="Pfam" id="PF23771">
    <property type="entry name" value="DUF7168"/>
    <property type="match status" value="1"/>
</dbReference>
<organism evidence="3">
    <name type="scientific">uncultured Alphaproteobacteria bacterium</name>
    <dbReference type="NCBI Taxonomy" id="91750"/>
    <lineage>
        <taxon>Bacteria</taxon>
        <taxon>Pseudomonadati</taxon>
        <taxon>Pseudomonadota</taxon>
        <taxon>Alphaproteobacteria</taxon>
        <taxon>environmental samples</taxon>
    </lineage>
</organism>
<sequence>MIDTEARRRLRETIAALSARTTDRGCTEAEALAAAEKVAELLSKHGVVDPATLEFDEARIEIGRRTVVDELWPQVAVFCHCKLWLSGSNRKWAVVYFGRWNDVLVAEYLHALLERHLKDATREWQRSHEYRRRRSPKIKREATKAFQQGLVHALRGKLWSLQWRCTPKVEGTNHQALVLSPLAAVEEELNRRGMQFGKPLAPVKGASKKFDDEQASGRTAARDIDINAAVAGGRRPSVAGLLAAN</sequence>
<gene>
    <name evidence="3" type="ORF">KL86APRO_12546</name>
</gene>
<accession>A0A212KC46</accession>